<evidence type="ECO:0000313" key="1">
    <source>
        <dbReference type="EMBL" id="CAG7786741.1"/>
    </source>
</evidence>
<evidence type="ECO:0000313" key="2">
    <source>
        <dbReference type="Proteomes" id="UP000708208"/>
    </source>
</evidence>
<keyword evidence="2" id="KW-1185">Reference proteome</keyword>
<reference evidence="1" key="1">
    <citation type="submission" date="2021-06" db="EMBL/GenBank/DDBJ databases">
        <authorList>
            <person name="Hodson N. C."/>
            <person name="Mongue J. A."/>
            <person name="Jaron S. K."/>
        </authorList>
    </citation>
    <scope>NUCLEOTIDE SEQUENCE</scope>
</reference>
<protein>
    <submittedName>
        <fullName evidence="1">Uncharacterized protein</fullName>
    </submittedName>
</protein>
<sequence>MYIGNQQSLGNWLECLRKACPEFSPRSHEATFIGSPSTTRK</sequence>
<dbReference type="EMBL" id="CAJVCH010324624">
    <property type="protein sequence ID" value="CAG7786741.1"/>
    <property type="molecule type" value="Genomic_DNA"/>
</dbReference>
<proteinExistence type="predicted"/>
<comment type="caution">
    <text evidence="1">The sequence shown here is derived from an EMBL/GenBank/DDBJ whole genome shotgun (WGS) entry which is preliminary data.</text>
</comment>
<gene>
    <name evidence="1" type="ORF">AFUS01_LOCUS25296</name>
</gene>
<dbReference type="AlphaFoldDB" id="A0A8J2KIR8"/>
<name>A0A8J2KIR8_9HEXA</name>
<organism evidence="1 2">
    <name type="scientific">Allacma fusca</name>
    <dbReference type="NCBI Taxonomy" id="39272"/>
    <lineage>
        <taxon>Eukaryota</taxon>
        <taxon>Metazoa</taxon>
        <taxon>Ecdysozoa</taxon>
        <taxon>Arthropoda</taxon>
        <taxon>Hexapoda</taxon>
        <taxon>Collembola</taxon>
        <taxon>Symphypleona</taxon>
        <taxon>Sminthuridae</taxon>
        <taxon>Allacma</taxon>
    </lineage>
</organism>
<feature type="non-terminal residue" evidence="1">
    <location>
        <position position="1"/>
    </location>
</feature>
<dbReference type="Proteomes" id="UP000708208">
    <property type="component" value="Unassembled WGS sequence"/>
</dbReference>
<accession>A0A8J2KIR8</accession>